<reference evidence="4 5" key="1">
    <citation type="submission" date="2006-10" db="EMBL/GenBank/DDBJ databases">
        <title>The Genome Sequence of Batrachochytrium dendrobatidis JEL423.</title>
        <authorList>
            <consortium name="The Broad Institute Genome Sequencing Platform"/>
            <person name="Birren B."/>
            <person name="Lander E."/>
            <person name="Galagan J."/>
            <person name="Cuomo C."/>
            <person name="Devon K."/>
            <person name="Jaffe D."/>
            <person name="Butler J."/>
            <person name="Alvarez P."/>
            <person name="Gnerre S."/>
            <person name="Grabherr M."/>
            <person name="Kleber M."/>
            <person name="Mauceli E."/>
            <person name="Brockman W."/>
            <person name="Young S."/>
            <person name="LaButti K."/>
            <person name="Sykes S."/>
            <person name="DeCaprio D."/>
            <person name="Crawford M."/>
            <person name="Koehrsen M."/>
            <person name="Engels R."/>
            <person name="Montgomery P."/>
            <person name="Pearson M."/>
            <person name="Howarth C."/>
            <person name="Larson L."/>
            <person name="White J."/>
            <person name="O'Leary S."/>
            <person name="Kodira C."/>
            <person name="Zeng Q."/>
            <person name="Yandava C."/>
            <person name="Alvarado L."/>
            <person name="Longcore J."/>
            <person name="James T."/>
        </authorList>
    </citation>
    <scope>NUCLEOTIDE SEQUENCE [LARGE SCALE GENOMIC DNA]</scope>
    <source>
        <strain evidence="4 5">JEL423</strain>
    </source>
</reference>
<dbReference type="eggNOG" id="KOG0118">
    <property type="taxonomic scope" value="Eukaryota"/>
</dbReference>
<dbReference type="InterPro" id="IPR012677">
    <property type="entry name" value="Nucleotide-bd_a/b_plait_sf"/>
</dbReference>
<protein>
    <recommendedName>
        <fullName evidence="3">RRM domain-containing protein</fullName>
    </recommendedName>
</protein>
<feature type="compositionally biased region" description="Basic and acidic residues" evidence="2">
    <location>
        <begin position="526"/>
        <end position="566"/>
    </location>
</feature>
<gene>
    <name evidence="4" type="ORF">BDEG_27767</name>
</gene>
<evidence type="ECO:0000256" key="2">
    <source>
        <dbReference type="SAM" id="MobiDB-lite"/>
    </source>
</evidence>
<dbReference type="EMBL" id="DS022312">
    <property type="protein sequence ID" value="OAJ44551.1"/>
    <property type="molecule type" value="Genomic_DNA"/>
</dbReference>
<dbReference type="GO" id="GO:0003723">
    <property type="term" value="F:RNA binding"/>
    <property type="evidence" value="ECO:0007669"/>
    <property type="project" value="UniProtKB-UniRule"/>
</dbReference>
<feature type="region of interest" description="Disordered" evidence="2">
    <location>
        <begin position="229"/>
        <end position="286"/>
    </location>
</feature>
<feature type="compositionally biased region" description="Low complexity" evidence="2">
    <location>
        <begin position="464"/>
        <end position="473"/>
    </location>
</feature>
<dbReference type="InterPro" id="IPR035979">
    <property type="entry name" value="RBD_domain_sf"/>
</dbReference>
<feature type="compositionally biased region" description="Basic and acidic residues" evidence="2">
    <location>
        <begin position="485"/>
        <end position="511"/>
    </location>
</feature>
<evidence type="ECO:0000256" key="1">
    <source>
        <dbReference type="PROSITE-ProRule" id="PRU00176"/>
    </source>
</evidence>
<dbReference type="Gene3D" id="3.40.50.800">
    <property type="entry name" value="Anticodon-binding domain"/>
    <property type="match status" value="1"/>
</dbReference>
<feature type="region of interest" description="Disordered" evidence="2">
    <location>
        <begin position="910"/>
        <end position="938"/>
    </location>
</feature>
<dbReference type="PANTHER" id="PTHR23295">
    <property type="entry name" value="NUCLEAR RECEPTOR COACTIVATOR 5-RELATED"/>
    <property type="match status" value="1"/>
</dbReference>
<dbReference type="OrthoDB" id="1099063at2759"/>
<dbReference type="Gene3D" id="3.30.70.330">
    <property type="match status" value="1"/>
</dbReference>
<dbReference type="SMART" id="SM00360">
    <property type="entry name" value="RRM"/>
    <property type="match status" value="1"/>
</dbReference>
<feature type="region of interest" description="Disordered" evidence="2">
    <location>
        <begin position="786"/>
        <end position="814"/>
    </location>
</feature>
<dbReference type="VEuPathDB" id="FungiDB:BDEG_27767"/>
<dbReference type="Pfam" id="PF00076">
    <property type="entry name" value="RRM_1"/>
    <property type="match status" value="1"/>
</dbReference>
<evidence type="ECO:0000313" key="5">
    <source>
        <dbReference type="Proteomes" id="UP000077115"/>
    </source>
</evidence>
<feature type="domain" description="RRM" evidence="3">
    <location>
        <begin position="355"/>
        <end position="426"/>
    </location>
</feature>
<name>A0A177WYH2_BATDL</name>
<dbReference type="SUPFAM" id="SSF52954">
    <property type="entry name" value="Class II aaRS ABD-related"/>
    <property type="match status" value="1"/>
</dbReference>
<reference evidence="4 5" key="2">
    <citation type="submission" date="2016-05" db="EMBL/GenBank/DDBJ databases">
        <title>Lineage-specific infection strategies underlie the spectrum of fungal disease in amphibians.</title>
        <authorList>
            <person name="Cuomo C.A."/>
            <person name="Farrer R.A."/>
            <person name="James T."/>
            <person name="Longcore J."/>
            <person name="Birren B."/>
        </authorList>
    </citation>
    <scope>NUCLEOTIDE SEQUENCE [LARGE SCALE GENOMIC DNA]</scope>
    <source>
        <strain evidence="4 5">JEL423</strain>
    </source>
</reference>
<dbReference type="InterPro" id="IPR052600">
    <property type="entry name" value="Nuc_rcpt_coact/corep"/>
</dbReference>
<organism evidence="4 5">
    <name type="scientific">Batrachochytrium dendrobatidis (strain JEL423)</name>
    <dbReference type="NCBI Taxonomy" id="403673"/>
    <lineage>
        <taxon>Eukaryota</taxon>
        <taxon>Fungi</taxon>
        <taxon>Fungi incertae sedis</taxon>
        <taxon>Chytridiomycota</taxon>
        <taxon>Chytridiomycota incertae sedis</taxon>
        <taxon>Chytridiomycetes</taxon>
        <taxon>Rhizophydiales</taxon>
        <taxon>Rhizophydiales incertae sedis</taxon>
        <taxon>Batrachochytrium</taxon>
    </lineage>
</organism>
<feature type="compositionally biased region" description="Polar residues" evidence="2">
    <location>
        <begin position="268"/>
        <end position="285"/>
    </location>
</feature>
<feature type="region of interest" description="Disordered" evidence="2">
    <location>
        <begin position="705"/>
        <end position="734"/>
    </location>
</feature>
<feature type="compositionally biased region" description="Basic and acidic residues" evidence="2">
    <location>
        <begin position="427"/>
        <end position="438"/>
    </location>
</feature>
<feature type="compositionally biased region" description="Low complexity" evidence="2">
    <location>
        <begin position="786"/>
        <end position="795"/>
    </location>
</feature>
<feature type="region of interest" description="Disordered" evidence="2">
    <location>
        <begin position="427"/>
        <end position="591"/>
    </location>
</feature>
<dbReference type="PANTHER" id="PTHR23295:SF6">
    <property type="entry name" value="NEOSIN, ISOFORM A"/>
    <property type="match status" value="1"/>
</dbReference>
<dbReference type="Proteomes" id="UP000077115">
    <property type="component" value="Unassembled WGS sequence"/>
</dbReference>
<dbReference type="InterPro" id="IPR036621">
    <property type="entry name" value="Anticodon-bd_dom_sf"/>
</dbReference>
<feature type="compositionally biased region" description="Polar residues" evidence="2">
    <location>
        <begin position="137"/>
        <end position="148"/>
    </location>
</feature>
<dbReference type="PROSITE" id="PS50102">
    <property type="entry name" value="RRM"/>
    <property type="match status" value="1"/>
</dbReference>
<evidence type="ECO:0000259" key="3">
    <source>
        <dbReference type="PROSITE" id="PS50102"/>
    </source>
</evidence>
<feature type="compositionally biased region" description="Polar residues" evidence="2">
    <location>
        <begin position="230"/>
        <end position="242"/>
    </location>
</feature>
<feature type="compositionally biased region" description="Polar residues" evidence="2">
    <location>
        <begin position="910"/>
        <end position="934"/>
    </location>
</feature>
<keyword evidence="1" id="KW-0694">RNA-binding</keyword>
<dbReference type="InterPro" id="IPR000504">
    <property type="entry name" value="RRM_dom"/>
</dbReference>
<feature type="region of interest" description="Disordered" evidence="2">
    <location>
        <begin position="97"/>
        <end position="148"/>
    </location>
</feature>
<evidence type="ECO:0000313" key="4">
    <source>
        <dbReference type="EMBL" id="OAJ44551.1"/>
    </source>
</evidence>
<sequence length="961" mass="104085">MQSEHSLQTVEPGAAAAITKVQTYKEPHQPVMTIPSTRKDQTSLQDSTLDSFGIGMHDRQSSCTFSTTSLSSSLSMSPSPLELMHVAAMTAASANTEDGLVHRDSDEPLFPALDDTETHDRDHDGEQPRHNSEFHDNSQINNVGFPSYQSNGKMEVDLAISEEVEEEEVVHEQQVCHPQQNSLAVSTSTSAYKSDIASQFYIDTTPASDGVPVLPSPSSAVEDTVKMGMGNTSAEQPSSTKTETLEVSKDLNGSVDHQPTSHKRSRSDSISPTRTVRTQPASDSTDILIPAAIDSNTISMTGSDLDSLSNPLPSYSSRSNPVVAKPTASLSEFHPTHTVTFTPLPGVISKMPPNSRLFMGNLPSDKPTPKEFAQRFVPYGNIVEIMLKSTFGFIQFDNAESCQAAIEGENQNMMGDVRLDLKISRERGAHSRADEPNDVRGYNHNKYSDEGDDQHSNDAKRDYNSANRYNSGGNRSGRGRGRGGWNDDRHDRSQRYDDRDRVRDRDRDRRTSRSSRSPPHGSGHSNDGRNHNRDSSGYDSRDGRDARSGKQESRGNARNWDSDRSHGGYVGKDSTRLARHHDSAKAPTPVIKPIPKRYGSAVPECQLIVIGEVHREFVSHVFSTLKRARIFTETLRMPAQMDLKQAVEQYQQEGVKAIVFLEKSREMSGKVALQVFSRHSGVVEYDNVTLDQTCDYIIRERHGHDPRASGANSFGNPTGHSSNYPSHNQQPYQEQQQLLSQINAGIGGNNTVATALAALVAQSQAQGTPLDPQVLFALANAAAASGAAGGAPPSIQGGGNNLGPSSTASGLFHPPATLVQNVGGSGMGGYGHQQMSMHAQQQNQYHHAQQQSGHAAGMYMQNAGEPVNQALHNGNGTGTMPQGYPHGSNMHQMSNPSHNIGGNARMGMMSQSGRGQHSLSHQAVSSNTGGNAPPTNIADMLSQLNASTRLLQAINNIKGPN</sequence>
<dbReference type="SUPFAM" id="SSF54928">
    <property type="entry name" value="RNA-binding domain, RBD"/>
    <property type="match status" value="1"/>
</dbReference>
<feature type="compositionally biased region" description="Basic and acidic residues" evidence="2">
    <location>
        <begin position="116"/>
        <end position="136"/>
    </location>
</feature>
<feature type="compositionally biased region" description="Basic and acidic residues" evidence="2">
    <location>
        <begin position="573"/>
        <end position="584"/>
    </location>
</feature>
<dbReference type="STRING" id="403673.A0A177WYH2"/>
<proteinExistence type="predicted"/>
<feature type="compositionally biased region" description="Basic and acidic residues" evidence="2">
    <location>
        <begin position="446"/>
        <end position="463"/>
    </location>
</feature>
<accession>A0A177WYH2</accession>
<dbReference type="AlphaFoldDB" id="A0A177WYH2"/>
<feature type="compositionally biased region" description="Polar residues" evidence="2">
    <location>
        <begin position="710"/>
        <end position="728"/>
    </location>
</feature>